<evidence type="ECO:0000256" key="4">
    <source>
        <dbReference type="ARBA" id="ARBA00022694"/>
    </source>
</evidence>
<dbReference type="EC" id="2.3.1.193" evidence="9"/>
<accession>A0A7X3H172</accession>
<gene>
    <name evidence="9" type="primary">tmcA</name>
    <name evidence="11" type="ORF">GPM19_10645</name>
</gene>
<keyword evidence="8 9" id="KW-0012">Acyltransferase</keyword>
<dbReference type="Gene3D" id="1.20.120.890">
    <property type="entry name" value="tRNA(Met) cytidine acetyltransferase, tail domain"/>
    <property type="match status" value="1"/>
</dbReference>
<comment type="catalytic activity">
    <reaction evidence="9">
        <text>cytidine(34) in elongator tRNA(Met) + acetyl-CoA + ATP + H2O = N(4)-acetylcytidine(34) in elongator tRNA(Met) + ADP + phosphate + CoA + H(+)</text>
        <dbReference type="Rhea" id="RHEA:43788"/>
        <dbReference type="Rhea" id="RHEA-COMP:10693"/>
        <dbReference type="Rhea" id="RHEA-COMP:10694"/>
        <dbReference type="ChEBI" id="CHEBI:15377"/>
        <dbReference type="ChEBI" id="CHEBI:15378"/>
        <dbReference type="ChEBI" id="CHEBI:30616"/>
        <dbReference type="ChEBI" id="CHEBI:43474"/>
        <dbReference type="ChEBI" id="CHEBI:57287"/>
        <dbReference type="ChEBI" id="CHEBI:57288"/>
        <dbReference type="ChEBI" id="CHEBI:74900"/>
        <dbReference type="ChEBI" id="CHEBI:82748"/>
        <dbReference type="ChEBI" id="CHEBI:456216"/>
        <dbReference type="EC" id="2.3.1.193"/>
    </reaction>
</comment>
<dbReference type="GO" id="GO:0002101">
    <property type="term" value="P:tRNA wobble cytosine modification"/>
    <property type="evidence" value="ECO:0007669"/>
    <property type="project" value="UniProtKB-UniRule"/>
</dbReference>
<evidence type="ECO:0000256" key="8">
    <source>
        <dbReference type="ARBA" id="ARBA00023315"/>
    </source>
</evidence>
<name>A0A7X3H172_9GAMM</name>
<organism evidence="11 12">
    <name type="scientific">Vreelandella zhuhanensis</name>
    <dbReference type="NCBI Taxonomy" id="2684210"/>
    <lineage>
        <taxon>Bacteria</taxon>
        <taxon>Pseudomonadati</taxon>
        <taxon>Pseudomonadota</taxon>
        <taxon>Gammaproteobacteria</taxon>
        <taxon>Oceanospirillales</taxon>
        <taxon>Halomonadaceae</taxon>
        <taxon>Vreelandella</taxon>
    </lineage>
</organism>
<dbReference type="PROSITE" id="PS51186">
    <property type="entry name" value="GNAT"/>
    <property type="match status" value="1"/>
</dbReference>
<dbReference type="HAMAP" id="MF_01886">
    <property type="entry name" value="tRNA_acetyltr_TmcA"/>
    <property type="match status" value="1"/>
</dbReference>
<proteinExistence type="inferred from homology"/>
<keyword evidence="12" id="KW-1185">Reference proteome</keyword>
<dbReference type="EMBL" id="WTKP01000007">
    <property type="protein sequence ID" value="MWJ28652.1"/>
    <property type="molecule type" value="Genomic_DNA"/>
</dbReference>
<sequence>MPHFSPSEISKRAVGLVVRHACRLERRGWRNLVWLRGDAADCHRLALALWQAHSWQAPLWVGDPAPVIEAISPRQARTRLGAEHGLVIIDAVSQGNGFDPDALGALSGTLQAGGLLVLMTPIDWGETPDADYARFADYPHAWYSLSANYLKRLAQQLHRSNQVVDWQAHQYPRLPRLSARSKPATLGERDQALATECVTPDQAAVVQQLTHLRRRRPLVITADRGRGKSAALGIASAHLLQSGVALVVLSAPRPSAVEAVFARLQVLCPQGLRDGLRFVLPGAGEVRFVAPDALTRQVVENSLGGKGSYLLVDEAAAIPAALLGTWLEAFPRIAFATTIHGYEGSGRGFALRFRAQLDQRTPDWRQIEMQTPVRWTSGDPLEEVTSSLLLLDAQPGPVSSQPAEVVSLARAELAHDEPRLRAVFGLLVQAHYRTTPSDLRQLLDGPGTRLQVVKAKGFLPQAVLVTRDEGGFDSEMADRVARGERRPQGHLLAQSLAAHAGSREAVMRRWRRVTRIATHPERRREGLGRALIEADIPLARAQGREIYGATFGADPDLLAFWRALGFTPLRLGLKRDTTTGEHALMVAQGLTAQGSALVEQLRQRFHAALPGLLAFELTNLPAAVATALLADLPKPIVSEAIRQDLEDVAFAQREPALARPAIQALVLHGCQRPLAAADQQRCRQLAGWAFQGWALDKARRTATLELRQAVAALLHAEVL</sequence>
<evidence type="ECO:0000256" key="7">
    <source>
        <dbReference type="ARBA" id="ARBA00022884"/>
    </source>
</evidence>
<dbReference type="PANTHER" id="PTHR10925">
    <property type="entry name" value="N-ACETYLTRANSFERASE 10"/>
    <property type="match status" value="1"/>
</dbReference>
<keyword evidence="6 9" id="KW-0067">ATP-binding</keyword>
<evidence type="ECO:0000256" key="5">
    <source>
        <dbReference type="ARBA" id="ARBA00022741"/>
    </source>
</evidence>
<dbReference type="Pfam" id="PF05127">
    <property type="entry name" value="NAT10_TcmA_helicase"/>
    <property type="match status" value="1"/>
</dbReference>
<keyword evidence="4 9" id="KW-0819">tRNA processing</keyword>
<feature type="domain" description="N-acetyltransferase" evidence="10">
    <location>
        <begin position="450"/>
        <end position="591"/>
    </location>
</feature>
<evidence type="ECO:0000256" key="6">
    <source>
        <dbReference type="ARBA" id="ARBA00022840"/>
    </source>
</evidence>
<dbReference type="GO" id="GO:0051391">
    <property type="term" value="P:tRNA acetylation"/>
    <property type="evidence" value="ECO:0007669"/>
    <property type="project" value="UniProtKB-UniRule"/>
</dbReference>
<keyword evidence="2 9" id="KW-0820">tRNA-binding</keyword>
<comment type="similarity">
    <text evidence="9">Belongs to the TmcA family.</text>
</comment>
<protein>
    <recommendedName>
        <fullName evidence="9">tRNA(Met) cytidine acetyltransferase TmcA</fullName>
        <ecNumber evidence="9">2.3.1.193</ecNumber>
    </recommendedName>
</protein>
<dbReference type="GO" id="GO:0000049">
    <property type="term" value="F:tRNA binding"/>
    <property type="evidence" value="ECO:0007669"/>
    <property type="project" value="UniProtKB-UniRule"/>
</dbReference>
<comment type="caution">
    <text evidence="11">The sequence shown here is derived from an EMBL/GenBank/DDBJ whole genome shotgun (WGS) entry which is preliminary data.</text>
</comment>
<dbReference type="Pfam" id="PF08351">
    <property type="entry name" value="TmcA_N"/>
    <property type="match status" value="1"/>
</dbReference>
<feature type="binding site" evidence="9">
    <location>
        <begin position="516"/>
        <end position="518"/>
    </location>
    <ligand>
        <name>acetyl-CoA</name>
        <dbReference type="ChEBI" id="CHEBI:57288"/>
    </ligand>
</feature>
<dbReference type="Gene3D" id="3.40.50.11040">
    <property type="match status" value="1"/>
</dbReference>
<dbReference type="GO" id="GO:1990883">
    <property type="term" value="F:18S rRNA cytidine N-acetyltransferase activity"/>
    <property type="evidence" value="ECO:0007669"/>
    <property type="project" value="TreeGrafter"/>
</dbReference>
<dbReference type="InterPro" id="IPR007807">
    <property type="entry name" value="TcmA/NAT10_helicase"/>
</dbReference>
<feature type="binding site" evidence="9">
    <location>
        <position position="202"/>
    </location>
    <ligand>
        <name>ATP</name>
        <dbReference type="ChEBI" id="CHEBI:30616"/>
    </ligand>
</feature>
<evidence type="ECO:0000256" key="9">
    <source>
        <dbReference type="HAMAP-Rule" id="MF_01886"/>
    </source>
</evidence>
<dbReference type="InterPro" id="IPR027417">
    <property type="entry name" value="P-loop_NTPase"/>
</dbReference>
<evidence type="ECO:0000256" key="2">
    <source>
        <dbReference type="ARBA" id="ARBA00022555"/>
    </source>
</evidence>
<dbReference type="InterPro" id="IPR013562">
    <property type="entry name" value="TmcA/NAT10_N"/>
</dbReference>
<dbReference type="Gene3D" id="3.40.630.30">
    <property type="match status" value="1"/>
</dbReference>
<reference evidence="11 12" key="1">
    <citation type="submission" date="2019-12" db="EMBL/GenBank/DDBJ databases">
        <title>Halomonas rutogse sp. nov. isolated from two lakes on Tibetan Plateau.</title>
        <authorList>
            <person name="Gao P."/>
        </authorList>
    </citation>
    <scope>NUCLEOTIDE SEQUENCE [LARGE SCALE GENOMIC DNA]</scope>
    <source>
        <strain evidence="11 12">ZH2S</strain>
    </source>
</reference>
<dbReference type="GO" id="GO:0005524">
    <property type="term" value="F:ATP binding"/>
    <property type="evidence" value="ECO:0007669"/>
    <property type="project" value="UniProtKB-UniRule"/>
</dbReference>
<evidence type="ECO:0000259" key="10">
    <source>
        <dbReference type="PROSITE" id="PS51186"/>
    </source>
</evidence>
<dbReference type="SUPFAM" id="SSF52540">
    <property type="entry name" value="P-loop containing nucleoside triphosphate hydrolases"/>
    <property type="match status" value="1"/>
</dbReference>
<evidence type="ECO:0000256" key="1">
    <source>
        <dbReference type="ARBA" id="ARBA00022490"/>
    </source>
</evidence>
<comment type="subcellular location">
    <subcellularLocation>
        <location evidence="9">Cytoplasm</location>
    </subcellularLocation>
</comment>
<dbReference type="GO" id="GO:0051392">
    <property type="term" value="F:tRNA cytidine N4-acetyltransferase activity"/>
    <property type="evidence" value="ECO:0007669"/>
    <property type="project" value="UniProtKB-UniRule"/>
</dbReference>
<dbReference type="GO" id="GO:1904812">
    <property type="term" value="P:rRNA acetylation involved in maturation of SSU-rRNA"/>
    <property type="evidence" value="ECO:0007669"/>
    <property type="project" value="TreeGrafter"/>
</dbReference>
<dbReference type="Pfam" id="PF13718">
    <property type="entry name" value="GNAT_acetyltr_2"/>
    <property type="match status" value="1"/>
</dbReference>
<dbReference type="RefSeq" id="WP_160419022.1">
    <property type="nucleotide sequence ID" value="NZ_WTKP01000007.1"/>
</dbReference>
<keyword evidence="5 9" id="KW-0547">Nucleotide-binding</keyword>
<evidence type="ECO:0000313" key="12">
    <source>
        <dbReference type="Proteomes" id="UP000437638"/>
    </source>
</evidence>
<dbReference type="Proteomes" id="UP000437638">
    <property type="component" value="Unassembled WGS sequence"/>
</dbReference>
<comment type="function">
    <text evidence="9">Catalyzes the formation of N(4)-acetylcytidine (ac(4)C) at the wobble position of tRNA(Met), by using acetyl-CoA as an acetyl donor and ATP (or GTP).</text>
</comment>
<dbReference type="InterPro" id="IPR032672">
    <property type="entry name" value="TmcA/NAT10/Kre33"/>
</dbReference>
<keyword evidence="3 9" id="KW-0808">Transferase</keyword>
<comment type="caution">
    <text evidence="9">Lacks conserved residue(s) required for the propagation of feature annotation.</text>
</comment>
<dbReference type="GO" id="GO:0005737">
    <property type="term" value="C:cytoplasm"/>
    <property type="evidence" value="ECO:0007669"/>
    <property type="project" value="UniProtKB-SubCell"/>
</dbReference>
<dbReference type="InterPro" id="IPR000182">
    <property type="entry name" value="GNAT_dom"/>
</dbReference>
<keyword evidence="7 9" id="KW-0694">RNA-binding</keyword>
<dbReference type="SUPFAM" id="SSF55729">
    <property type="entry name" value="Acyl-CoA N-acyltransferases (Nat)"/>
    <property type="match status" value="1"/>
</dbReference>
<dbReference type="InterPro" id="IPR024914">
    <property type="entry name" value="tRNA_acetyltr_TmcA"/>
</dbReference>
<dbReference type="InterPro" id="IPR016181">
    <property type="entry name" value="Acyl_CoA_acyltransferase"/>
</dbReference>
<keyword evidence="1 9" id="KW-0963">Cytoplasm</keyword>
<dbReference type="Gene3D" id="3.40.50.300">
    <property type="entry name" value="P-loop containing nucleotide triphosphate hydrolases"/>
    <property type="match status" value="1"/>
</dbReference>
<feature type="binding site" evidence="9">
    <location>
        <position position="374"/>
    </location>
    <ligand>
        <name>ATP</name>
        <dbReference type="ChEBI" id="CHEBI:30616"/>
    </ligand>
</feature>
<dbReference type="InterPro" id="IPR038321">
    <property type="entry name" value="TmcA_C_sf"/>
</dbReference>
<dbReference type="AlphaFoldDB" id="A0A7X3H172"/>
<dbReference type="PANTHER" id="PTHR10925:SF5">
    <property type="entry name" value="RNA CYTIDINE ACETYLTRANSFERASE"/>
    <property type="match status" value="1"/>
</dbReference>
<evidence type="ECO:0000256" key="3">
    <source>
        <dbReference type="ARBA" id="ARBA00022679"/>
    </source>
</evidence>
<evidence type="ECO:0000313" key="11">
    <source>
        <dbReference type="EMBL" id="MWJ28652.1"/>
    </source>
</evidence>